<feature type="domain" description="EF-hand" evidence="5">
    <location>
        <begin position="151"/>
        <end position="185"/>
    </location>
</feature>
<dbReference type="GO" id="GO:0005509">
    <property type="term" value="F:calcium ion binding"/>
    <property type="evidence" value="ECO:0000318"/>
    <property type="project" value="GO_Central"/>
</dbReference>
<sequence>METPTKRPLLKTISSNSFRLRSPSLNSVRLRRIFDLYDTNHDSFITIDEISRALTLLGLDADKSDLDSMIKSYIHPGNAGLTYNDFVSLHSSINDLLFGLEDLQKPAATKEEQEESDLKEAFKVFDENGDGFISAKELQMVLGKLGFTEATEMERVKMMISSVDLNHDGKVDFSEFRDMMRVLDQ</sequence>
<keyword evidence="7" id="KW-1185">Reference proteome</keyword>
<evidence type="ECO:0000259" key="5">
    <source>
        <dbReference type="PROSITE" id="PS50222"/>
    </source>
</evidence>
<evidence type="ECO:0000313" key="7">
    <source>
        <dbReference type="Proteomes" id="UP000235145"/>
    </source>
</evidence>
<dbReference type="SUPFAM" id="SSF47473">
    <property type="entry name" value="EF-hand"/>
    <property type="match status" value="1"/>
</dbReference>
<feature type="domain" description="EF-hand" evidence="5">
    <location>
        <begin position="113"/>
        <end position="148"/>
    </location>
</feature>
<dbReference type="InterPro" id="IPR018247">
    <property type="entry name" value="EF_Hand_1_Ca_BS"/>
</dbReference>
<name>A0A9R1XD62_LACSA</name>
<dbReference type="InterPro" id="IPR039647">
    <property type="entry name" value="EF_hand_pair_protein_CML-like"/>
</dbReference>
<proteinExistence type="predicted"/>
<evidence type="ECO:0000256" key="3">
    <source>
        <dbReference type="ARBA" id="ARBA00022737"/>
    </source>
</evidence>
<organism evidence="6 7">
    <name type="scientific">Lactuca sativa</name>
    <name type="common">Garden lettuce</name>
    <dbReference type="NCBI Taxonomy" id="4236"/>
    <lineage>
        <taxon>Eukaryota</taxon>
        <taxon>Viridiplantae</taxon>
        <taxon>Streptophyta</taxon>
        <taxon>Embryophyta</taxon>
        <taxon>Tracheophyta</taxon>
        <taxon>Spermatophyta</taxon>
        <taxon>Magnoliopsida</taxon>
        <taxon>eudicotyledons</taxon>
        <taxon>Gunneridae</taxon>
        <taxon>Pentapetalae</taxon>
        <taxon>asterids</taxon>
        <taxon>campanulids</taxon>
        <taxon>Asterales</taxon>
        <taxon>Asteraceae</taxon>
        <taxon>Cichorioideae</taxon>
        <taxon>Cichorieae</taxon>
        <taxon>Lactucinae</taxon>
        <taxon>Lactuca</taxon>
    </lineage>
</organism>
<dbReference type="InterPro" id="IPR002048">
    <property type="entry name" value="EF_hand_dom"/>
</dbReference>
<dbReference type="EMBL" id="NBSK02000005">
    <property type="protein sequence ID" value="KAJ0208104.1"/>
    <property type="molecule type" value="Genomic_DNA"/>
</dbReference>
<dbReference type="Proteomes" id="UP000235145">
    <property type="component" value="Unassembled WGS sequence"/>
</dbReference>
<dbReference type="PANTHER" id="PTHR10891">
    <property type="entry name" value="EF-HAND CALCIUM-BINDING DOMAIN CONTAINING PROTEIN"/>
    <property type="match status" value="1"/>
</dbReference>
<dbReference type="CDD" id="cd00051">
    <property type="entry name" value="EFh"/>
    <property type="match status" value="1"/>
</dbReference>
<gene>
    <name evidence="6" type="ORF">LSAT_V11C500284300</name>
</gene>
<evidence type="ECO:0000256" key="1">
    <source>
        <dbReference type="ARBA" id="ARBA00003291"/>
    </source>
</evidence>
<dbReference type="Gene3D" id="1.10.238.10">
    <property type="entry name" value="EF-hand"/>
    <property type="match status" value="2"/>
</dbReference>
<dbReference type="Pfam" id="PF13499">
    <property type="entry name" value="EF-hand_7"/>
    <property type="match status" value="2"/>
</dbReference>
<dbReference type="InterPro" id="IPR011992">
    <property type="entry name" value="EF-hand-dom_pair"/>
</dbReference>
<keyword evidence="3" id="KW-0677">Repeat</keyword>
<evidence type="ECO:0000256" key="4">
    <source>
        <dbReference type="ARBA" id="ARBA00022837"/>
    </source>
</evidence>
<accession>A0A9R1XD62</accession>
<dbReference type="Gramene" id="rna-gnl|WGS:NBSK|LSAT_5X153780_mrna">
    <property type="protein sequence ID" value="cds-PLY66319.1"/>
    <property type="gene ID" value="gene-LSAT_5X153780"/>
</dbReference>
<reference evidence="6 7" key="1">
    <citation type="journal article" date="2017" name="Nat. Commun.">
        <title>Genome assembly with in vitro proximity ligation data and whole-genome triplication in lettuce.</title>
        <authorList>
            <person name="Reyes-Chin-Wo S."/>
            <person name="Wang Z."/>
            <person name="Yang X."/>
            <person name="Kozik A."/>
            <person name="Arikit S."/>
            <person name="Song C."/>
            <person name="Xia L."/>
            <person name="Froenicke L."/>
            <person name="Lavelle D.O."/>
            <person name="Truco M.J."/>
            <person name="Xia R."/>
            <person name="Zhu S."/>
            <person name="Xu C."/>
            <person name="Xu H."/>
            <person name="Xu X."/>
            <person name="Cox K."/>
            <person name="Korf I."/>
            <person name="Meyers B.C."/>
            <person name="Michelmore R.W."/>
        </authorList>
    </citation>
    <scope>NUCLEOTIDE SEQUENCE [LARGE SCALE GENOMIC DNA]</scope>
    <source>
        <strain evidence="7">cv. Salinas</strain>
        <tissue evidence="6">Seedlings</tissue>
    </source>
</reference>
<keyword evidence="2" id="KW-0479">Metal-binding</keyword>
<dbReference type="FunFam" id="1.10.238.10:FF:000089">
    <property type="entry name" value="calmodulin-like protein 3"/>
    <property type="match status" value="1"/>
</dbReference>
<dbReference type="PROSITE" id="PS00018">
    <property type="entry name" value="EF_HAND_1"/>
    <property type="match status" value="2"/>
</dbReference>
<dbReference type="AlphaFoldDB" id="A0A9R1XD62"/>
<feature type="domain" description="EF-hand" evidence="5">
    <location>
        <begin position="25"/>
        <end position="60"/>
    </location>
</feature>
<keyword evidence="4" id="KW-0106">Calcium</keyword>
<dbReference type="OrthoDB" id="26525at2759"/>
<comment type="caution">
    <text evidence="6">The sequence shown here is derived from an EMBL/GenBank/DDBJ whole genome shotgun (WGS) entry which is preliminary data.</text>
</comment>
<dbReference type="PROSITE" id="PS50222">
    <property type="entry name" value="EF_HAND_2"/>
    <property type="match status" value="3"/>
</dbReference>
<dbReference type="GO" id="GO:0005737">
    <property type="term" value="C:cytoplasm"/>
    <property type="evidence" value="ECO:0007669"/>
    <property type="project" value="UniProtKB-ARBA"/>
</dbReference>
<dbReference type="SMART" id="SM00054">
    <property type="entry name" value="EFh"/>
    <property type="match status" value="3"/>
</dbReference>
<protein>
    <recommendedName>
        <fullName evidence="5">EF-hand domain-containing protein</fullName>
    </recommendedName>
</protein>
<evidence type="ECO:0000313" key="6">
    <source>
        <dbReference type="EMBL" id="KAJ0208104.1"/>
    </source>
</evidence>
<comment type="function">
    <text evidence="1">Potential calcium sensor.</text>
</comment>
<evidence type="ECO:0000256" key="2">
    <source>
        <dbReference type="ARBA" id="ARBA00022723"/>
    </source>
</evidence>